<organism evidence="1">
    <name type="scientific">Corynebacterium glutamicum (strain R)</name>
    <dbReference type="NCBI Taxonomy" id="340322"/>
    <lineage>
        <taxon>Bacteria</taxon>
        <taxon>Bacillati</taxon>
        <taxon>Actinomycetota</taxon>
        <taxon>Actinomycetes</taxon>
        <taxon>Mycobacteriales</taxon>
        <taxon>Corynebacteriaceae</taxon>
        <taxon>Corynebacterium</taxon>
    </lineage>
</organism>
<dbReference type="Proteomes" id="UP000006698">
    <property type="component" value="Chromosome"/>
</dbReference>
<dbReference type="AlphaFoldDB" id="A0AB72V8U0"/>
<gene>
    <name evidence="1" type="ordered locus">cgR_0733</name>
</gene>
<reference evidence="1" key="1">
    <citation type="journal article" date="2007" name="Microbiology">
        <title>Comparative analysis of the Corynebacterium glutamicum group and complete genome sequence of strain R.</title>
        <authorList>
            <person name="Yukawa H."/>
            <person name="Omumasaba C.A."/>
            <person name="Nonaka H."/>
            <person name="Kos P."/>
            <person name="Okai N."/>
            <person name="Suzuki N."/>
            <person name="Suda M."/>
            <person name="Tsuge Y."/>
            <person name="Watanabe J."/>
            <person name="Ikeda Y."/>
            <person name="Vertes A.A."/>
            <person name="Inui M."/>
        </authorList>
    </citation>
    <scope>NUCLEOTIDE SEQUENCE</scope>
    <source>
        <strain evidence="1">R</strain>
    </source>
</reference>
<name>A0AB72V8U0_CORGB</name>
<proteinExistence type="predicted"/>
<dbReference type="KEGG" id="cgt:cgR_0733"/>
<sequence>MGWLFSAHAEVFPLFGFDIITEEPLLRTRGGISILTEEQIQHIASSPHTRRYFPLVALVESRFILFSAHAEVFPVGGVGGVQVHPLLRTRGGISQSAEQCDMW</sequence>
<accession>A0AB72V8U0</accession>
<evidence type="ECO:0000313" key="1">
    <source>
        <dbReference type="EMBL" id="BAF53704.1"/>
    </source>
</evidence>
<protein>
    <submittedName>
        <fullName evidence="1">Uncharacterized protein</fullName>
    </submittedName>
</protein>
<dbReference type="EMBL" id="AP009044">
    <property type="protein sequence ID" value="BAF53704.1"/>
    <property type="molecule type" value="Genomic_DNA"/>
</dbReference>